<organism evidence="2 3">
    <name type="scientific">Oryza sativa subsp. japonica</name>
    <name type="common">Rice</name>
    <dbReference type="NCBI Taxonomy" id="39947"/>
    <lineage>
        <taxon>Eukaryota</taxon>
        <taxon>Viridiplantae</taxon>
        <taxon>Streptophyta</taxon>
        <taxon>Embryophyta</taxon>
        <taxon>Tracheophyta</taxon>
        <taxon>Spermatophyta</taxon>
        <taxon>Magnoliopsida</taxon>
        <taxon>Liliopsida</taxon>
        <taxon>Poales</taxon>
        <taxon>Poaceae</taxon>
        <taxon>BOP clade</taxon>
        <taxon>Oryzoideae</taxon>
        <taxon>Oryzeae</taxon>
        <taxon>Oryzinae</taxon>
        <taxon>Oryza</taxon>
        <taxon>Oryza sativa</taxon>
    </lineage>
</organism>
<accession>Q5VS54</accession>
<gene>
    <name evidence="2" type="primary">P0425F02.2</name>
</gene>
<dbReference type="AlphaFoldDB" id="Q5VS54"/>
<feature type="region of interest" description="Disordered" evidence="1">
    <location>
        <begin position="1"/>
        <end position="73"/>
    </location>
</feature>
<proteinExistence type="predicted"/>
<name>Q5VS54_ORYSJ</name>
<evidence type="ECO:0000256" key="1">
    <source>
        <dbReference type="SAM" id="MobiDB-lite"/>
    </source>
</evidence>
<protein>
    <submittedName>
        <fullName evidence="2">Regulatory protein-like</fullName>
    </submittedName>
</protein>
<evidence type="ECO:0000313" key="2">
    <source>
        <dbReference type="EMBL" id="BAD67721.1"/>
    </source>
</evidence>
<feature type="compositionally biased region" description="Basic and acidic residues" evidence="1">
    <location>
        <begin position="41"/>
        <end position="51"/>
    </location>
</feature>
<dbReference type="Proteomes" id="UP000000763">
    <property type="component" value="Chromosome 6"/>
</dbReference>
<sequence>MGGNVGLGEGNRHWTVKARAGARRLRPKRRQGGGRMTPAGRGKEKEGEKRGLAPLPLWGKGGGSGATRQREGGLCLRPLEASARSGGAEAMTTAMTAGRFGAVRRHGRQARAEADGGGDRAVGHHGTRAREATGSVRAGARTRTRRAGSGSEGA</sequence>
<dbReference type="EMBL" id="AP001168">
    <property type="protein sequence ID" value="BAD67721.1"/>
    <property type="molecule type" value="Genomic_DNA"/>
</dbReference>
<feature type="compositionally biased region" description="Basic residues" evidence="1">
    <location>
        <begin position="14"/>
        <end position="32"/>
    </location>
</feature>
<feature type="compositionally biased region" description="Basic and acidic residues" evidence="1">
    <location>
        <begin position="111"/>
        <end position="122"/>
    </location>
</feature>
<feature type="region of interest" description="Disordered" evidence="1">
    <location>
        <begin position="111"/>
        <end position="154"/>
    </location>
</feature>
<reference evidence="3" key="1">
    <citation type="journal article" date="2005" name="Nature">
        <title>The map-based sequence of the rice genome.</title>
        <authorList>
            <consortium name="International rice genome sequencing project (IRGSP)"/>
            <person name="Matsumoto T."/>
            <person name="Wu J."/>
            <person name="Kanamori H."/>
            <person name="Katayose Y."/>
            <person name="Fujisawa M."/>
            <person name="Namiki N."/>
            <person name="Mizuno H."/>
            <person name="Yamamoto K."/>
            <person name="Antonio B.A."/>
            <person name="Baba T."/>
            <person name="Sakata K."/>
            <person name="Nagamura Y."/>
            <person name="Aoki H."/>
            <person name="Arikawa K."/>
            <person name="Arita K."/>
            <person name="Bito T."/>
            <person name="Chiden Y."/>
            <person name="Fujitsuka N."/>
            <person name="Fukunaka R."/>
            <person name="Hamada M."/>
            <person name="Harada C."/>
            <person name="Hayashi A."/>
            <person name="Hijishita S."/>
            <person name="Honda M."/>
            <person name="Hosokawa S."/>
            <person name="Ichikawa Y."/>
            <person name="Idonuma A."/>
            <person name="Iijima M."/>
            <person name="Ikeda M."/>
            <person name="Ikeno M."/>
            <person name="Ito K."/>
            <person name="Ito S."/>
            <person name="Ito T."/>
            <person name="Ito Y."/>
            <person name="Ito Y."/>
            <person name="Iwabuchi A."/>
            <person name="Kamiya K."/>
            <person name="Karasawa W."/>
            <person name="Kurita K."/>
            <person name="Katagiri S."/>
            <person name="Kikuta A."/>
            <person name="Kobayashi H."/>
            <person name="Kobayashi N."/>
            <person name="Machita K."/>
            <person name="Maehara T."/>
            <person name="Masukawa M."/>
            <person name="Mizubayashi T."/>
            <person name="Mukai Y."/>
            <person name="Nagasaki H."/>
            <person name="Nagata Y."/>
            <person name="Naito S."/>
            <person name="Nakashima M."/>
            <person name="Nakama Y."/>
            <person name="Nakamichi Y."/>
            <person name="Nakamura M."/>
            <person name="Meguro A."/>
            <person name="Negishi M."/>
            <person name="Ohta I."/>
            <person name="Ohta T."/>
            <person name="Okamoto M."/>
            <person name="Ono N."/>
            <person name="Saji S."/>
            <person name="Sakaguchi M."/>
            <person name="Sakai K."/>
            <person name="Shibata M."/>
            <person name="Shimokawa T."/>
            <person name="Song J."/>
            <person name="Takazaki Y."/>
            <person name="Terasawa K."/>
            <person name="Tsugane M."/>
            <person name="Tsuji K."/>
            <person name="Ueda S."/>
            <person name="Waki K."/>
            <person name="Yamagata H."/>
            <person name="Yamamoto M."/>
            <person name="Yamamoto S."/>
            <person name="Yamane H."/>
            <person name="Yoshiki S."/>
            <person name="Yoshihara R."/>
            <person name="Yukawa K."/>
            <person name="Zhong H."/>
            <person name="Yano M."/>
            <person name="Yuan Q."/>
            <person name="Ouyang S."/>
            <person name="Liu J."/>
            <person name="Jones K.M."/>
            <person name="Gansberger K."/>
            <person name="Moffat K."/>
            <person name="Hill J."/>
            <person name="Bera J."/>
            <person name="Fadrosh D."/>
            <person name="Jin S."/>
            <person name="Johri S."/>
            <person name="Kim M."/>
            <person name="Overton L."/>
            <person name="Reardon M."/>
            <person name="Tsitrin T."/>
            <person name="Vuong H."/>
            <person name="Weaver B."/>
            <person name="Ciecko A."/>
            <person name="Tallon L."/>
            <person name="Jackson J."/>
            <person name="Pai G."/>
            <person name="Aken S.V."/>
            <person name="Utterback T."/>
            <person name="Reidmuller S."/>
            <person name="Feldblyum T."/>
            <person name="Hsiao J."/>
            <person name="Zismann V."/>
            <person name="Iobst S."/>
            <person name="de Vazeille A.R."/>
            <person name="Buell C.R."/>
            <person name="Ying K."/>
            <person name="Li Y."/>
            <person name="Lu T."/>
            <person name="Huang Y."/>
            <person name="Zhao Q."/>
            <person name="Feng Q."/>
            <person name="Zhang L."/>
            <person name="Zhu J."/>
            <person name="Weng Q."/>
            <person name="Mu J."/>
            <person name="Lu Y."/>
            <person name="Fan D."/>
            <person name="Liu Y."/>
            <person name="Guan J."/>
            <person name="Zhang Y."/>
            <person name="Yu S."/>
            <person name="Liu X."/>
            <person name="Zhang Y."/>
            <person name="Hong G."/>
            <person name="Han B."/>
            <person name="Choisne N."/>
            <person name="Demange N."/>
            <person name="Orjeda G."/>
            <person name="Samain S."/>
            <person name="Cattolico L."/>
            <person name="Pelletier E."/>
            <person name="Couloux A."/>
            <person name="Segurens B."/>
            <person name="Wincker P."/>
            <person name="D'Hont A."/>
            <person name="Scarpelli C."/>
            <person name="Weissenbach J."/>
            <person name="Salanoubat M."/>
            <person name="Quetier F."/>
            <person name="Yu Y."/>
            <person name="Kim H.R."/>
            <person name="Rambo T."/>
            <person name="Currie J."/>
            <person name="Collura K."/>
            <person name="Luo M."/>
            <person name="Yang T."/>
            <person name="Ammiraju J.S.S."/>
            <person name="Engler F."/>
            <person name="Soderlund C."/>
            <person name="Wing R.A."/>
            <person name="Palmer L.E."/>
            <person name="de la Bastide M."/>
            <person name="Spiegel L."/>
            <person name="Nascimento L."/>
            <person name="Zutavern T."/>
            <person name="O'Shaughnessy A."/>
            <person name="Dike S."/>
            <person name="Dedhia N."/>
            <person name="Preston R."/>
            <person name="Balija V."/>
            <person name="McCombie W.R."/>
            <person name="Chow T."/>
            <person name="Chen H."/>
            <person name="Chung M."/>
            <person name="Chen C."/>
            <person name="Shaw J."/>
            <person name="Wu H."/>
            <person name="Hsiao K."/>
            <person name="Chao Y."/>
            <person name="Chu M."/>
            <person name="Cheng C."/>
            <person name="Hour A."/>
            <person name="Lee P."/>
            <person name="Lin S."/>
            <person name="Lin Y."/>
            <person name="Liou J."/>
            <person name="Liu S."/>
            <person name="Hsing Y."/>
            <person name="Raghuvanshi S."/>
            <person name="Mohanty A."/>
            <person name="Bharti A.K."/>
            <person name="Gaur A."/>
            <person name="Gupta V."/>
            <person name="Kumar D."/>
            <person name="Ravi V."/>
            <person name="Vij S."/>
            <person name="Kapur A."/>
            <person name="Khurana P."/>
            <person name="Khurana P."/>
            <person name="Khurana J.P."/>
            <person name="Tyagi A.K."/>
            <person name="Gaikwad K."/>
            <person name="Singh A."/>
            <person name="Dalal V."/>
            <person name="Srivastava S."/>
            <person name="Dixit A."/>
            <person name="Pal A.K."/>
            <person name="Ghazi I.A."/>
            <person name="Yadav M."/>
            <person name="Pandit A."/>
            <person name="Bhargava A."/>
            <person name="Sureshbabu K."/>
            <person name="Batra K."/>
            <person name="Sharma T.R."/>
            <person name="Mohapatra T."/>
            <person name="Singh N.K."/>
            <person name="Messing J."/>
            <person name="Nelson A.B."/>
            <person name="Fuks G."/>
            <person name="Kavchok S."/>
            <person name="Keizer G."/>
            <person name="Linton E."/>
            <person name="Llaca V."/>
            <person name="Song R."/>
            <person name="Tanyolac B."/>
            <person name="Young S."/>
            <person name="Ho-Il K."/>
            <person name="Hahn J.H."/>
            <person name="Sangsakoo G."/>
            <person name="Vanavichit A."/>
            <person name="de Mattos Luiz.A.T."/>
            <person name="Zimmer P.D."/>
            <person name="Malone G."/>
            <person name="Dellagostin O."/>
            <person name="de Oliveira A.C."/>
            <person name="Bevan M."/>
            <person name="Bancroft I."/>
            <person name="Minx P."/>
            <person name="Cordum H."/>
            <person name="Wilson R."/>
            <person name="Cheng Z."/>
            <person name="Jin W."/>
            <person name="Jiang J."/>
            <person name="Leong S.A."/>
            <person name="Iwama H."/>
            <person name="Gojobori T."/>
            <person name="Itoh T."/>
            <person name="Niimura Y."/>
            <person name="Fujii Y."/>
            <person name="Habara T."/>
            <person name="Sakai H."/>
            <person name="Sato Y."/>
            <person name="Wilson G."/>
            <person name="Kumar K."/>
            <person name="McCouch S."/>
            <person name="Juretic N."/>
            <person name="Hoen D."/>
            <person name="Wright S."/>
            <person name="Bruskiewich R."/>
            <person name="Bureau T."/>
            <person name="Miyao A."/>
            <person name="Hirochika H."/>
            <person name="Nishikawa T."/>
            <person name="Kadowaki K."/>
            <person name="Sugiura M."/>
            <person name="Burr B."/>
            <person name="Sasaki T."/>
        </authorList>
    </citation>
    <scope>NUCLEOTIDE SEQUENCE [LARGE SCALE GENOMIC DNA]</scope>
    <source>
        <strain evidence="3">cv. Nipponbare</strain>
    </source>
</reference>
<evidence type="ECO:0000313" key="3">
    <source>
        <dbReference type="Proteomes" id="UP000000763"/>
    </source>
</evidence>
<reference evidence="3" key="2">
    <citation type="journal article" date="2008" name="Nucleic Acids Res.">
        <title>The rice annotation project database (RAP-DB): 2008 update.</title>
        <authorList>
            <consortium name="The rice annotation project (RAP)"/>
        </authorList>
    </citation>
    <scope>GENOME REANNOTATION</scope>
    <source>
        <strain evidence="3">cv. Nipponbare</strain>
    </source>
</reference>